<reference evidence="1 2" key="1">
    <citation type="journal article" date="2016" name="Nat. Commun.">
        <title>Thousands of microbial genomes shed light on interconnected biogeochemical processes in an aquifer system.</title>
        <authorList>
            <person name="Anantharaman K."/>
            <person name="Brown C.T."/>
            <person name="Hug L.A."/>
            <person name="Sharon I."/>
            <person name="Castelle C.J."/>
            <person name="Probst A.J."/>
            <person name="Thomas B.C."/>
            <person name="Singh A."/>
            <person name="Wilkins M.J."/>
            <person name="Karaoz U."/>
            <person name="Brodie E.L."/>
            <person name="Williams K.H."/>
            <person name="Hubbard S.S."/>
            <person name="Banfield J.F."/>
        </authorList>
    </citation>
    <scope>NUCLEOTIDE SEQUENCE [LARGE SCALE GENOMIC DNA]</scope>
</reference>
<dbReference type="Gene3D" id="3.90.280.10">
    <property type="entry name" value="PEBP-like"/>
    <property type="match status" value="1"/>
</dbReference>
<dbReference type="PANTHER" id="PTHR30289">
    <property type="entry name" value="UNCHARACTERIZED PROTEIN YBCL-RELATED"/>
    <property type="match status" value="1"/>
</dbReference>
<evidence type="ECO:0000313" key="2">
    <source>
        <dbReference type="Proteomes" id="UP000178495"/>
    </source>
</evidence>
<sequence>MLLTSSAFEQNAYIPKKFSCEGWNINPELLIQGVPQEAKSLTLIMDDPDAPRGTFTHWLVWNIDPTTTVIKEESVPPGSIEGANDAGKIGYIGPCPPPGAPHRYFFKLYALDVLLDLKSGASKTELEAALRSHSEAQTELVGLYAR</sequence>
<dbReference type="CDD" id="cd00865">
    <property type="entry name" value="PEBP_bact_arch"/>
    <property type="match status" value="1"/>
</dbReference>
<name>A0A1G2CI13_9BACT</name>
<dbReference type="SUPFAM" id="SSF49777">
    <property type="entry name" value="PEBP-like"/>
    <property type="match status" value="1"/>
</dbReference>
<dbReference type="NCBIfam" id="TIGR00481">
    <property type="entry name" value="YbhB/YbcL family Raf kinase inhibitor-like protein"/>
    <property type="match status" value="1"/>
</dbReference>
<dbReference type="Proteomes" id="UP000178495">
    <property type="component" value="Unassembled WGS sequence"/>
</dbReference>
<accession>A0A1G2CI13</accession>
<protein>
    <recommendedName>
        <fullName evidence="3">Phosphatidylethanolamine-binding protein</fullName>
    </recommendedName>
</protein>
<dbReference type="Pfam" id="PF01161">
    <property type="entry name" value="PBP"/>
    <property type="match status" value="1"/>
</dbReference>
<dbReference type="PANTHER" id="PTHR30289:SF1">
    <property type="entry name" value="PEBP (PHOSPHATIDYLETHANOLAMINE-BINDING PROTEIN) FAMILY PROTEIN"/>
    <property type="match status" value="1"/>
</dbReference>
<dbReference type="InterPro" id="IPR036610">
    <property type="entry name" value="PEBP-like_sf"/>
</dbReference>
<evidence type="ECO:0008006" key="3">
    <source>
        <dbReference type="Google" id="ProtNLM"/>
    </source>
</evidence>
<gene>
    <name evidence="1" type="ORF">A3A43_02935</name>
</gene>
<comment type="caution">
    <text evidence="1">The sequence shown here is derived from an EMBL/GenBank/DDBJ whole genome shotgun (WGS) entry which is preliminary data.</text>
</comment>
<proteinExistence type="predicted"/>
<evidence type="ECO:0000313" key="1">
    <source>
        <dbReference type="EMBL" id="OGZ01029.1"/>
    </source>
</evidence>
<dbReference type="InterPro" id="IPR008914">
    <property type="entry name" value="PEBP"/>
</dbReference>
<dbReference type="AlphaFoldDB" id="A0A1G2CI13"/>
<dbReference type="InterPro" id="IPR005247">
    <property type="entry name" value="YbhB_YbcL/LppC-like"/>
</dbReference>
<dbReference type="EMBL" id="MHLC01000022">
    <property type="protein sequence ID" value="OGZ01029.1"/>
    <property type="molecule type" value="Genomic_DNA"/>
</dbReference>
<dbReference type="STRING" id="1798652.A3A43_02935"/>
<organism evidence="1 2">
    <name type="scientific">Candidatus Liptonbacteria bacterium RIFCSPLOWO2_01_FULL_56_20</name>
    <dbReference type="NCBI Taxonomy" id="1798652"/>
    <lineage>
        <taxon>Bacteria</taxon>
        <taxon>Candidatus Liptoniibacteriota</taxon>
    </lineage>
</organism>